<feature type="compositionally biased region" description="Basic and acidic residues" evidence="1">
    <location>
        <begin position="27"/>
        <end position="48"/>
    </location>
</feature>
<dbReference type="EMBL" id="QGKV02000649">
    <property type="protein sequence ID" value="KAF3580286.1"/>
    <property type="molecule type" value="Genomic_DNA"/>
</dbReference>
<dbReference type="Proteomes" id="UP000266723">
    <property type="component" value="Unassembled WGS sequence"/>
</dbReference>
<sequence>MHHHHNQARDSLMHHHHNQPSHKCQHSHKDQHSHEGQHGHMGQRDGNKPHMHHQAQMRQDGDDGFRDFEVGRDKGRRDSIFGLANVSVFQYFRIHFEVLVL</sequence>
<reference evidence="2 3" key="1">
    <citation type="journal article" date="2020" name="BMC Genomics">
        <title>Intraspecific diversification of the crop wild relative Brassica cretica Lam. using demographic model selection.</title>
        <authorList>
            <person name="Kioukis A."/>
            <person name="Michalopoulou V.A."/>
            <person name="Briers L."/>
            <person name="Pirintsos S."/>
            <person name="Studholme D.J."/>
            <person name="Pavlidis P."/>
            <person name="Sarris P.F."/>
        </authorList>
    </citation>
    <scope>NUCLEOTIDE SEQUENCE [LARGE SCALE GENOMIC DNA]</scope>
    <source>
        <strain evidence="3">cv. PFS-1207/04</strain>
    </source>
</reference>
<keyword evidence="3" id="KW-1185">Reference proteome</keyword>
<comment type="caution">
    <text evidence="2">The sequence shown here is derived from an EMBL/GenBank/DDBJ whole genome shotgun (WGS) entry which is preliminary data.</text>
</comment>
<proteinExistence type="predicted"/>
<evidence type="ECO:0000313" key="2">
    <source>
        <dbReference type="EMBL" id="KAF3580286.1"/>
    </source>
</evidence>
<accession>A0ABQ7DT86</accession>
<feature type="region of interest" description="Disordered" evidence="1">
    <location>
        <begin position="1"/>
        <end position="70"/>
    </location>
</feature>
<feature type="compositionally biased region" description="Basic and acidic residues" evidence="1">
    <location>
        <begin position="59"/>
        <end position="70"/>
    </location>
</feature>
<protein>
    <submittedName>
        <fullName evidence="2">Uncharacterized protein</fullName>
    </submittedName>
</protein>
<evidence type="ECO:0000313" key="3">
    <source>
        <dbReference type="Proteomes" id="UP000266723"/>
    </source>
</evidence>
<evidence type="ECO:0000256" key="1">
    <source>
        <dbReference type="SAM" id="MobiDB-lite"/>
    </source>
</evidence>
<name>A0ABQ7DT86_BRACR</name>
<feature type="compositionally biased region" description="Basic residues" evidence="1">
    <location>
        <begin position="14"/>
        <end position="26"/>
    </location>
</feature>
<organism evidence="2 3">
    <name type="scientific">Brassica cretica</name>
    <name type="common">Mustard</name>
    <dbReference type="NCBI Taxonomy" id="69181"/>
    <lineage>
        <taxon>Eukaryota</taxon>
        <taxon>Viridiplantae</taxon>
        <taxon>Streptophyta</taxon>
        <taxon>Embryophyta</taxon>
        <taxon>Tracheophyta</taxon>
        <taxon>Spermatophyta</taxon>
        <taxon>Magnoliopsida</taxon>
        <taxon>eudicotyledons</taxon>
        <taxon>Gunneridae</taxon>
        <taxon>Pentapetalae</taxon>
        <taxon>rosids</taxon>
        <taxon>malvids</taxon>
        <taxon>Brassicales</taxon>
        <taxon>Brassicaceae</taxon>
        <taxon>Brassiceae</taxon>
        <taxon>Brassica</taxon>
    </lineage>
</organism>
<gene>
    <name evidence="2" type="ORF">DY000_02033591</name>
</gene>